<gene>
    <name evidence="1" type="ORF">LMG23994_05195</name>
</gene>
<proteinExistence type="predicted"/>
<dbReference type="EMBL" id="CAJZAF010000035">
    <property type="protein sequence ID" value="CAG9183628.1"/>
    <property type="molecule type" value="Genomic_DNA"/>
</dbReference>
<keyword evidence="2" id="KW-1185">Reference proteome</keyword>
<sequence length="273" mass="30476">MWRLPAILSRDTMYKQIIEQFIAAQQAAHAAYVAAAAFERESAAGIADHYHAVDVRSEYATARELQSFCRSLASGVVNRARREFAPQGSRLDIQDHDEHERAGLDIDADLKAGGIPDIDGLWASLTVRYGGNGGADLAYQQAAQRIVNGFGLNRKREVKKSASAVILRKHVGSEACFGRSARRVGYYSQQSTADCLTGLATFAAKAGHHVLANCLNRFNLHQLEYRYREKECYPGLDIVFFKDAWEFKFSHQVADDLMLFIGEYGEAFMQEVM</sequence>
<reference evidence="1 2" key="1">
    <citation type="submission" date="2021-08" db="EMBL/GenBank/DDBJ databases">
        <authorList>
            <person name="Peeters C."/>
        </authorList>
    </citation>
    <scope>NUCLEOTIDE SEQUENCE [LARGE SCALE GENOMIC DNA]</scope>
    <source>
        <strain evidence="1 2">LMG 23994</strain>
    </source>
</reference>
<evidence type="ECO:0000313" key="1">
    <source>
        <dbReference type="EMBL" id="CAG9183628.1"/>
    </source>
</evidence>
<comment type="caution">
    <text evidence="1">The sequence shown here is derived from an EMBL/GenBank/DDBJ whole genome shotgun (WGS) entry which is preliminary data.</text>
</comment>
<dbReference type="Proteomes" id="UP000701702">
    <property type="component" value="Unassembled WGS sequence"/>
</dbReference>
<organism evidence="1 2">
    <name type="scientific">Cupriavidus pinatubonensis</name>
    <dbReference type="NCBI Taxonomy" id="248026"/>
    <lineage>
        <taxon>Bacteria</taxon>
        <taxon>Pseudomonadati</taxon>
        <taxon>Pseudomonadota</taxon>
        <taxon>Betaproteobacteria</taxon>
        <taxon>Burkholderiales</taxon>
        <taxon>Burkholderiaceae</taxon>
        <taxon>Cupriavidus</taxon>
    </lineage>
</organism>
<accession>A0ABM8XTE6</accession>
<evidence type="ECO:0000313" key="2">
    <source>
        <dbReference type="Proteomes" id="UP000701702"/>
    </source>
</evidence>
<protein>
    <submittedName>
        <fullName evidence="1">Uncharacterized protein</fullName>
    </submittedName>
</protein>
<name>A0ABM8XTE6_9BURK</name>